<dbReference type="Pfam" id="PF00364">
    <property type="entry name" value="Biotin_lipoyl"/>
    <property type="match status" value="1"/>
</dbReference>
<dbReference type="InterPro" id="IPR011053">
    <property type="entry name" value="Single_hybrid_motif"/>
</dbReference>
<dbReference type="EC" id="2.3.1.-" evidence="7"/>
<dbReference type="RefSeq" id="WP_260975670.1">
    <property type="nucleotide sequence ID" value="NZ_JAOANI010000014.1"/>
</dbReference>
<protein>
    <recommendedName>
        <fullName evidence="7">Dihydrolipoamide acetyltransferase component of pyruvate dehydrogenase complex</fullName>
        <ecNumber evidence="7">2.3.1.-</ecNumber>
    </recommendedName>
</protein>
<dbReference type="PANTHER" id="PTHR43178">
    <property type="entry name" value="DIHYDROLIPOAMIDE ACETYLTRANSFERASE COMPONENT OF PYRUVATE DEHYDROGENASE COMPLEX"/>
    <property type="match status" value="1"/>
</dbReference>
<dbReference type="Gene3D" id="4.10.320.10">
    <property type="entry name" value="E3-binding domain"/>
    <property type="match status" value="1"/>
</dbReference>
<feature type="domain" description="Peripheral subunit-binding (PSBD)" evidence="10">
    <location>
        <begin position="133"/>
        <end position="170"/>
    </location>
</feature>
<dbReference type="InterPro" id="IPR003016">
    <property type="entry name" value="2-oxoA_DH_lipoyl-BS"/>
</dbReference>
<dbReference type="PANTHER" id="PTHR43178:SF12">
    <property type="entry name" value="DIHYDROLIPOAMIDE ACETYLTRANSFERASE COMPONENT OF PYRUVATE DEHYDROGENASE COMPLEX"/>
    <property type="match status" value="1"/>
</dbReference>
<dbReference type="PROSITE" id="PS50968">
    <property type="entry name" value="BIOTINYL_LIPOYL"/>
    <property type="match status" value="1"/>
</dbReference>
<dbReference type="GO" id="GO:0016407">
    <property type="term" value="F:acetyltransferase activity"/>
    <property type="evidence" value="ECO:0007669"/>
    <property type="project" value="TreeGrafter"/>
</dbReference>
<evidence type="ECO:0000256" key="3">
    <source>
        <dbReference type="ARBA" id="ARBA00011484"/>
    </source>
</evidence>
<dbReference type="SUPFAM" id="SSF51230">
    <property type="entry name" value="Single hybrid motif"/>
    <property type="match status" value="1"/>
</dbReference>
<evidence type="ECO:0000256" key="1">
    <source>
        <dbReference type="ARBA" id="ARBA00001938"/>
    </source>
</evidence>
<evidence type="ECO:0000313" key="11">
    <source>
        <dbReference type="EMBL" id="MCT7358786.1"/>
    </source>
</evidence>
<dbReference type="EMBL" id="JAOANI010000014">
    <property type="protein sequence ID" value="MCT7358786.1"/>
    <property type="molecule type" value="Genomic_DNA"/>
</dbReference>
<evidence type="ECO:0000259" key="10">
    <source>
        <dbReference type="PROSITE" id="PS51826"/>
    </source>
</evidence>
<evidence type="ECO:0000256" key="7">
    <source>
        <dbReference type="RuleBase" id="RU003423"/>
    </source>
</evidence>
<dbReference type="Gene3D" id="2.40.50.100">
    <property type="match status" value="1"/>
</dbReference>
<evidence type="ECO:0000256" key="2">
    <source>
        <dbReference type="ARBA" id="ARBA00007317"/>
    </source>
</evidence>
<dbReference type="GO" id="GO:0005737">
    <property type="term" value="C:cytoplasm"/>
    <property type="evidence" value="ECO:0007669"/>
    <property type="project" value="TreeGrafter"/>
</dbReference>
<dbReference type="SUPFAM" id="SSF47005">
    <property type="entry name" value="Peripheral subunit-binding domain of 2-oxo acid dehydrogenase complex"/>
    <property type="match status" value="1"/>
</dbReference>
<accession>A0A9X3AGR3</accession>
<proteinExistence type="inferred from homology"/>
<reference evidence="11" key="1">
    <citation type="journal article" date="2022" name="Front. Microbiol.">
        <title>Genome-based taxonomic rearrangement of Oceanobacter-related bacteria including the description of Thalassolituus hydrocarbonoclasticus sp. nov. and Thalassolituus pacificus sp. nov. and emended description of the genus Thalassolituus.</title>
        <authorList>
            <person name="Dong C."/>
            <person name="Wei L."/>
            <person name="Wang J."/>
            <person name="Lai Q."/>
            <person name="Huang Z."/>
            <person name="Shao Z."/>
        </authorList>
    </citation>
    <scope>NUCLEOTIDE SEQUENCE</scope>
    <source>
        <strain evidence="11">59MF3M-4</strain>
    </source>
</reference>
<dbReference type="SUPFAM" id="SSF52777">
    <property type="entry name" value="CoA-dependent acyltransferases"/>
    <property type="match status" value="1"/>
</dbReference>
<dbReference type="AlphaFoldDB" id="A0A9X3AGR3"/>
<feature type="region of interest" description="Disordered" evidence="8">
    <location>
        <begin position="78"/>
        <end position="99"/>
    </location>
</feature>
<evidence type="ECO:0000313" key="12">
    <source>
        <dbReference type="Proteomes" id="UP001147830"/>
    </source>
</evidence>
<gene>
    <name evidence="11" type="ORF">NYR02_07115</name>
</gene>
<dbReference type="CDD" id="cd06849">
    <property type="entry name" value="lipoyl_domain"/>
    <property type="match status" value="1"/>
</dbReference>
<keyword evidence="5 7" id="KW-0450">Lipoyl</keyword>
<comment type="similarity">
    <text evidence="2 7">Belongs to the 2-oxoacid dehydrogenase family.</text>
</comment>
<reference evidence="11" key="2">
    <citation type="submission" date="2022-08" db="EMBL/GenBank/DDBJ databases">
        <authorList>
            <person name="Dong C."/>
        </authorList>
    </citation>
    <scope>NUCLEOTIDE SEQUENCE</scope>
    <source>
        <strain evidence="11">59MF3M-4</strain>
    </source>
</reference>
<keyword evidence="6 7" id="KW-0012">Acyltransferase</keyword>
<organism evidence="11 12">
    <name type="scientific">Thalassolituus pacificus</name>
    <dbReference type="NCBI Taxonomy" id="2975440"/>
    <lineage>
        <taxon>Bacteria</taxon>
        <taxon>Pseudomonadati</taxon>
        <taxon>Pseudomonadota</taxon>
        <taxon>Gammaproteobacteria</taxon>
        <taxon>Oceanospirillales</taxon>
        <taxon>Oceanospirillaceae</taxon>
        <taxon>Thalassolituus</taxon>
    </lineage>
</organism>
<comment type="subunit">
    <text evidence="3">Forms a 24-polypeptide structural core with octahedral symmetry.</text>
</comment>
<dbReference type="Gene3D" id="3.30.559.10">
    <property type="entry name" value="Chloramphenicol acetyltransferase-like domain"/>
    <property type="match status" value="1"/>
</dbReference>
<dbReference type="InterPro" id="IPR050743">
    <property type="entry name" value="2-oxoacid_DH_E2_comp"/>
</dbReference>
<evidence type="ECO:0000256" key="4">
    <source>
        <dbReference type="ARBA" id="ARBA00022679"/>
    </source>
</evidence>
<feature type="domain" description="Lipoyl-binding" evidence="9">
    <location>
        <begin position="1"/>
        <end position="76"/>
    </location>
</feature>
<dbReference type="PROSITE" id="PS00189">
    <property type="entry name" value="LIPOYL"/>
    <property type="match status" value="1"/>
</dbReference>
<sequence>MRYFRLPDLGEGLADADIVEWHVKAGDSVALDQLLLSVETAKAIVELPSPCAGVVSHCFGEPGDTVNTGEPLVEFEQSAAAEDDSQATTSDKTPVKAADNGSVVGEMPVARERSEDHFVIGQGGQGSSADRVRVTPSVRALARRLTVDIQQVSGSGPDGRITADDVEKASRLDQQLGQGERLTGVRKSMARAMALAHAQVVPVTLFDEADVSHWDADEDVSIRLVQAIAAGCAAVPDLNGWFHGDEQHQQMTRRLISQIDLGIAVDTAQGLFVPVLRDVGSRGADDLRAGLDRLKADVRARTIPPQEMQGATITLSNYGAIAGRYGTPVVVPPTMAILGAGRVLEKPLCAMGELFAGKVLPLSLTFDHRAVTGGEASRFLAAVITDLQKEPDLIDR</sequence>
<dbReference type="InterPro" id="IPR036625">
    <property type="entry name" value="E3-bd_dom_sf"/>
</dbReference>
<name>A0A9X3AGR3_9GAMM</name>
<dbReference type="Proteomes" id="UP001147830">
    <property type="component" value="Unassembled WGS sequence"/>
</dbReference>
<dbReference type="PROSITE" id="PS51826">
    <property type="entry name" value="PSBD"/>
    <property type="match status" value="1"/>
</dbReference>
<dbReference type="InterPro" id="IPR023213">
    <property type="entry name" value="CAT-like_dom_sf"/>
</dbReference>
<keyword evidence="4 7" id="KW-0808">Transferase</keyword>
<comment type="caution">
    <text evidence="11">The sequence shown here is derived from an EMBL/GenBank/DDBJ whole genome shotgun (WGS) entry which is preliminary data.</text>
</comment>
<dbReference type="GO" id="GO:0031405">
    <property type="term" value="F:lipoic acid binding"/>
    <property type="evidence" value="ECO:0007669"/>
    <property type="project" value="TreeGrafter"/>
</dbReference>
<evidence type="ECO:0000256" key="5">
    <source>
        <dbReference type="ARBA" id="ARBA00022823"/>
    </source>
</evidence>
<dbReference type="InterPro" id="IPR004167">
    <property type="entry name" value="PSBD"/>
</dbReference>
<keyword evidence="12" id="KW-1185">Reference proteome</keyword>
<dbReference type="InterPro" id="IPR000089">
    <property type="entry name" value="Biotin_lipoyl"/>
</dbReference>
<dbReference type="InterPro" id="IPR001078">
    <property type="entry name" value="2-oxoacid_DH_actylTfrase"/>
</dbReference>
<evidence type="ECO:0000259" key="9">
    <source>
        <dbReference type="PROSITE" id="PS50968"/>
    </source>
</evidence>
<dbReference type="Pfam" id="PF00198">
    <property type="entry name" value="2-oxoacid_dh"/>
    <property type="match status" value="1"/>
</dbReference>
<evidence type="ECO:0000256" key="8">
    <source>
        <dbReference type="SAM" id="MobiDB-lite"/>
    </source>
</evidence>
<dbReference type="Pfam" id="PF02817">
    <property type="entry name" value="E3_binding"/>
    <property type="match status" value="1"/>
</dbReference>
<evidence type="ECO:0000256" key="6">
    <source>
        <dbReference type="ARBA" id="ARBA00023315"/>
    </source>
</evidence>
<comment type="cofactor">
    <cofactor evidence="1 7">
        <name>(R)-lipoate</name>
        <dbReference type="ChEBI" id="CHEBI:83088"/>
    </cofactor>
</comment>